<accession>R1IW67</accession>
<dbReference type="EMBL" id="ANFM02000002">
    <property type="protein sequence ID" value="EOD81727.1"/>
    <property type="molecule type" value="Genomic_DNA"/>
</dbReference>
<sequence>MGLNLKHRQKRVLPALIAIPLYVVDEPNSRWALNFMHCSLY</sequence>
<protein>
    <submittedName>
        <fullName evidence="1">Uncharacterized protein</fullName>
    </submittedName>
</protein>
<proteinExistence type="predicted"/>
<dbReference type="Proteomes" id="UP000011223">
    <property type="component" value="Unassembled WGS sequence"/>
</dbReference>
<gene>
    <name evidence="1" type="ORF">D515_01633</name>
</gene>
<evidence type="ECO:0000313" key="2">
    <source>
        <dbReference type="Proteomes" id="UP000011223"/>
    </source>
</evidence>
<comment type="caution">
    <text evidence="1">The sequence shown here is derived from an EMBL/GenBank/DDBJ whole genome shotgun (WGS) entry which is preliminary data.</text>
</comment>
<name>R1IW67_9GAMM</name>
<reference evidence="1 2" key="1">
    <citation type="journal article" date="2014" name="PLoS ONE">
        <title>Grimontia indica AK16(T), sp. nov., Isolated from a Seawater Sample Reports the Presence of Pathogenic Genes Similar to Vibrio Genus.</title>
        <authorList>
            <person name="Singh A."/>
            <person name="Vaidya B."/>
            <person name="Khatri I."/>
            <person name="Srinivas T.N."/>
            <person name="Subramanian S."/>
            <person name="Korpole S."/>
            <person name="Pinnaka A.K."/>
        </authorList>
    </citation>
    <scope>NUCLEOTIDE SEQUENCE [LARGE SCALE GENOMIC DNA]</scope>
    <source>
        <strain evidence="1 2">AK16</strain>
    </source>
</reference>
<dbReference type="AlphaFoldDB" id="R1IW67"/>
<organism evidence="1 2">
    <name type="scientific">Grimontia indica</name>
    <dbReference type="NCBI Taxonomy" id="1056512"/>
    <lineage>
        <taxon>Bacteria</taxon>
        <taxon>Pseudomonadati</taxon>
        <taxon>Pseudomonadota</taxon>
        <taxon>Gammaproteobacteria</taxon>
        <taxon>Vibrionales</taxon>
        <taxon>Vibrionaceae</taxon>
        <taxon>Grimontia</taxon>
    </lineage>
</organism>
<evidence type="ECO:0000313" key="1">
    <source>
        <dbReference type="EMBL" id="EOD81727.1"/>
    </source>
</evidence>
<keyword evidence="2" id="KW-1185">Reference proteome</keyword>